<dbReference type="AlphaFoldDB" id="A0A4C2A8B6"/>
<evidence type="ECO:0000313" key="2">
    <source>
        <dbReference type="Proteomes" id="UP000299102"/>
    </source>
</evidence>
<protein>
    <submittedName>
        <fullName evidence="1">Uncharacterized protein</fullName>
    </submittedName>
</protein>
<reference evidence="1 2" key="1">
    <citation type="journal article" date="2019" name="Commun. Biol.">
        <title>The bagworm genome reveals a unique fibroin gene that provides high tensile strength.</title>
        <authorList>
            <person name="Kono N."/>
            <person name="Nakamura H."/>
            <person name="Ohtoshi R."/>
            <person name="Tomita M."/>
            <person name="Numata K."/>
            <person name="Arakawa K."/>
        </authorList>
    </citation>
    <scope>NUCLEOTIDE SEQUENCE [LARGE SCALE GENOMIC DNA]</scope>
</reference>
<dbReference type="OrthoDB" id="432953at2759"/>
<accession>A0A4C2A8B6</accession>
<proteinExistence type="predicted"/>
<keyword evidence="2" id="KW-1185">Reference proteome</keyword>
<evidence type="ECO:0000313" key="1">
    <source>
        <dbReference type="EMBL" id="GBP95225.1"/>
    </source>
</evidence>
<comment type="caution">
    <text evidence="1">The sequence shown here is derived from an EMBL/GenBank/DDBJ whole genome shotgun (WGS) entry which is preliminary data.</text>
</comment>
<gene>
    <name evidence="1" type="ORF">EVAR_70249_1</name>
</gene>
<dbReference type="Proteomes" id="UP000299102">
    <property type="component" value="Unassembled WGS sequence"/>
</dbReference>
<dbReference type="EMBL" id="BGZK01002600">
    <property type="protein sequence ID" value="GBP95225.1"/>
    <property type="molecule type" value="Genomic_DNA"/>
</dbReference>
<sequence>MRPKSPLCLYTASVKSCQVGRWSKTLNTYLPFKASARRDECSCTEGRPSSGPYAGGIARPLSTAAMRAIKQPRKQVVTAALGHSQTQRSRQCVTGLLGINRISDGTGNGLMEGKGVMEDFKKRLLREKMERLVFVLLENRRAASGPRRALVAGGGFLDALVPAGLIYATSACHSASDIHQTGRKANAFPRNLVVLRFITEVRHGGPH</sequence>
<name>A0A4C2A8B6_EUMVA</name>
<organism evidence="1 2">
    <name type="scientific">Eumeta variegata</name>
    <name type="common">Bagworm moth</name>
    <name type="synonym">Eumeta japonica</name>
    <dbReference type="NCBI Taxonomy" id="151549"/>
    <lineage>
        <taxon>Eukaryota</taxon>
        <taxon>Metazoa</taxon>
        <taxon>Ecdysozoa</taxon>
        <taxon>Arthropoda</taxon>
        <taxon>Hexapoda</taxon>
        <taxon>Insecta</taxon>
        <taxon>Pterygota</taxon>
        <taxon>Neoptera</taxon>
        <taxon>Endopterygota</taxon>
        <taxon>Lepidoptera</taxon>
        <taxon>Glossata</taxon>
        <taxon>Ditrysia</taxon>
        <taxon>Tineoidea</taxon>
        <taxon>Psychidae</taxon>
        <taxon>Oiketicinae</taxon>
        <taxon>Eumeta</taxon>
    </lineage>
</organism>